<dbReference type="Pfam" id="PF00485">
    <property type="entry name" value="PRK"/>
    <property type="match status" value="1"/>
</dbReference>
<comment type="caution">
    <text evidence="2">The sequence shown here is derived from an EMBL/GenBank/DDBJ whole genome shotgun (WGS) entry which is preliminary data.</text>
</comment>
<name>A0ABR3GL24_9PEZI</name>
<keyword evidence="3" id="KW-1185">Reference proteome</keyword>
<dbReference type="InterPro" id="IPR006083">
    <property type="entry name" value="PRK/URK"/>
</dbReference>
<dbReference type="EMBL" id="JBBBZM010000046">
    <property type="protein sequence ID" value="KAL0636624.1"/>
    <property type="molecule type" value="Genomic_DNA"/>
</dbReference>
<protein>
    <recommendedName>
        <fullName evidence="1">Phosphoribulokinase/uridine kinase domain-containing protein</fullName>
    </recommendedName>
</protein>
<dbReference type="InterPro" id="IPR027417">
    <property type="entry name" value="P-loop_NTPase"/>
</dbReference>
<proteinExistence type="predicted"/>
<accession>A0ABR3GL24</accession>
<dbReference type="PANTHER" id="PTHR10285">
    <property type="entry name" value="URIDINE KINASE"/>
    <property type="match status" value="1"/>
</dbReference>
<reference evidence="2 3" key="1">
    <citation type="submission" date="2024-02" db="EMBL/GenBank/DDBJ databases">
        <title>Discinaceae phylogenomics.</title>
        <authorList>
            <person name="Dirks A.C."/>
            <person name="James T.Y."/>
        </authorList>
    </citation>
    <scope>NUCLEOTIDE SEQUENCE [LARGE SCALE GENOMIC DNA]</scope>
    <source>
        <strain evidence="2 3">ACD0624</strain>
    </source>
</reference>
<evidence type="ECO:0000259" key="1">
    <source>
        <dbReference type="Pfam" id="PF00485"/>
    </source>
</evidence>
<sequence>MSPVIRDKTPILTSFLFPLLSEHVSRNPATSSPPFFLGISGPQGSGKSSLVTIFAANLRAPPHNLNVVVFSIDDIYLTHADQTTLRELHPDNKLVRHRGEPGTHDVKLGIHIFKSLEAQKETKIPAYDKSMFNGQGDRVNEVDWEKVNGPYDIVIFEGWCVGFRPLPNEILEEKWRTSQQTQKGATGRHALDHLQFVNTKLGDYDLLTK</sequence>
<organism evidence="2 3">
    <name type="scientific">Discina gigas</name>
    <dbReference type="NCBI Taxonomy" id="1032678"/>
    <lineage>
        <taxon>Eukaryota</taxon>
        <taxon>Fungi</taxon>
        <taxon>Dikarya</taxon>
        <taxon>Ascomycota</taxon>
        <taxon>Pezizomycotina</taxon>
        <taxon>Pezizomycetes</taxon>
        <taxon>Pezizales</taxon>
        <taxon>Discinaceae</taxon>
        <taxon>Discina</taxon>
    </lineage>
</organism>
<dbReference type="SUPFAM" id="SSF52540">
    <property type="entry name" value="P-loop containing nucleoside triphosphate hydrolases"/>
    <property type="match status" value="1"/>
</dbReference>
<dbReference type="Gene3D" id="3.40.50.300">
    <property type="entry name" value="P-loop containing nucleotide triphosphate hydrolases"/>
    <property type="match status" value="1"/>
</dbReference>
<gene>
    <name evidence="2" type="ORF">Q9L58_004353</name>
</gene>
<evidence type="ECO:0000313" key="3">
    <source>
        <dbReference type="Proteomes" id="UP001447188"/>
    </source>
</evidence>
<evidence type="ECO:0000313" key="2">
    <source>
        <dbReference type="EMBL" id="KAL0636624.1"/>
    </source>
</evidence>
<dbReference type="Proteomes" id="UP001447188">
    <property type="component" value="Unassembled WGS sequence"/>
</dbReference>
<feature type="domain" description="Phosphoribulokinase/uridine kinase" evidence="1">
    <location>
        <begin position="37"/>
        <end position="158"/>
    </location>
</feature>